<keyword evidence="7" id="KW-0456">Lyase</keyword>
<evidence type="ECO:0000256" key="4">
    <source>
        <dbReference type="ARBA" id="ARBA00022801"/>
    </source>
</evidence>
<protein>
    <recommendedName>
        <fullName evidence="8">Abasic site processing protein</fullName>
        <ecNumber evidence="8">3.4.-.-</ecNumber>
    </recommendedName>
</protein>
<proteinExistence type="inferred from homology"/>
<dbReference type="PANTHER" id="PTHR13604">
    <property type="entry name" value="DC12-RELATED"/>
    <property type="match status" value="1"/>
</dbReference>
<comment type="caution">
    <text evidence="10">The sequence shown here is derived from an EMBL/GenBank/DDBJ whole genome shotgun (WGS) entry which is preliminary data.</text>
</comment>
<evidence type="ECO:0000256" key="6">
    <source>
        <dbReference type="ARBA" id="ARBA00023125"/>
    </source>
</evidence>
<evidence type="ECO:0000256" key="3">
    <source>
        <dbReference type="ARBA" id="ARBA00022763"/>
    </source>
</evidence>
<gene>
    <name evidence="10" type="ORF">JM93_02271</name>
</gene>
<reference evidence="10 11" key="1">
    <citation type="submission" date="2019-07" db="EMBL/GenBank/DDBJ databases">
        <title>Genomic Encyclopedia of Archaeal and Bacterial Type Strains, Phase II (KMG-II): from individual species to whole genera.</title>
        <authorList>
            <person name="Goeker M."/>
        </authorList>
    </citation>
    <scope>NUCLEOTIDE SEQUENCE [LARGE SCALE GENOMIC DNA]</scope>
    <source>
        <strain evidence="10 11">ATCC BAA-252</strain>
    </source>
</reference>
<dbReference type="SUPFAM" id="SSF143081">
    <property type="entry name" value="BB1717-like"/>
    <property type="match status" value="1"/>
</dbReference>
<evidence type="ECO:0000256" key="2">
    <source>
        <dbReference type="ARBA" id="ARBA00022670"/>
    </source>
</evidence>
<organism evidence="10 11">
    <name type="scientific">Roseibium hamelinense</name>
    <dbReference type="NCBI Taxonomy" id="150831"/>
    <lineage>
        <taxon>Bacteria</taxon>
        <taxon>Pseudomonadati</taxon>
        <taxon>Pseudomonadota</taxon>
        <taxon>Alphaproteobacteria</taxon>
        <taxon>Hyphomicrobiales</taxon>
        <taxon>Stappiaceae</taxon>
        <taxon>Roseibium</taxon>
    </lineage>
</organism>
<dbReference type="GO" id="GO:0006508">
    <property type="term" value="P:proteolysis"/>
    <property type="evidence" value="ECO:0007669"/>
    <property type="project" value="UniProtKB-KW"/>
</dbReference>
<feature type="region of interest" description="Disordered" evidence="9">
    <location>
        <begin position="207"/>
        <end position="246"/>
    </location>
</feature>
<evidence type="ECO:0000256" key="5">
    <source>
        <dbReference type="ARBA" id="ARBA00023124"/>
    </source>
</evidence>
<accession>A0A562T268</accession>
<dbReference type="AlphaFoldDB" id="A0A562T268"/>
<evidence type="ECO:0000256" key="1">
    <source>
        <dbReference type="ARBA" id="ARBA00008136"/>
    </source>
</evidence>
<dbReference type="GO" id="GO:0106300">
    <property type="term" value="P:protein-DNA covalent cross-linking repair"/>
    <property type="evidence" value="ECO:0007669"/>
    <property type="project" value="InterPro"/>
</dbReference>
<dbReference type="Gene3D" id="3.90.1680.10">
    <property type="entry name" value="SOS response associated peptidase-like"/>
    <property type="match status" value="1"/>
</dbReference>
<keyword evidence="5" id="KW-0190">Covalent protein-DNA linkage</keyword>
<dbReference type="Proteomes" id="UP000320593">
    <property type="component" value="Unassembled WGS sequence"/>
</dbReference>
<evidence type="ECO:0000256" key="8">
    <source>
        <dbReference type="RuleBase" id="RU364100"/>
    </source>
</evidence>
<dbReference type="PANTHER" id="PTHR13604:SF0">
    <property type="entry name" value="ABASIC SITE PROCESSING PROTEIN HMCES"/>
    <property type="match status" value="1"/>
</dbReference>
<name>A0A562T268_9HYPH</name>
<keyword evidence="11" id="KW-1185">Reference proteome</keyword>
<dbReference type="EMBL" id="VLLF01000004">
    <property type="protein sequence ID" value="TWI87702.1"/>
    <property type="molecule type" value="Genomic_DNA"/>
</dbReference>
<dbReference type="EC" id="3.4.-.-" evidence="8"/>
<dbReference type="OrthoDB" id="9782620at2"/>
<keyword evidence="6" id="KW-0238">DNA-binding</keyword>
<evidence type="ECO:0000313" key="11">
    <source>
        <dbReference type="Proteomes" id="UP000320593"/>
    </source>
</evidence>
<dbReference type="InterPro" id="IPR003738">
    <property type="entry name" value="SRAP"/>
</dbReference>
<evidence type="ECO:0000313" key="10">
    <source>
        <dbReference type="EMBL" id="TWI87702.1"/>
    </source>
</evidence>
<comment type="similarity">
    <text evidence="1 8">Belongs to the SOS response-associated peptidase family.</text>
</comment>
<keyword evidence="2 8" id="KW-0645">Protease</keyword>
<dbReference type="GO" id="GO:0003697">
    <property type="term" value="F:single-stranded DNA binding"/>
    <property type="evidence" value="ECO:0007669"/>
    <property type="project" value="InterPro"/>
</dbReference>
<evidence type="ECO:0000256" key="7">
    <source>
        <dbReference type="ARBA" id="ARBA00023239"/>
    </source>
</evidence>
<evidence type="ECO:0000256" key="9">
    <source>
        <dbReference type="SAM" id="MobiDB-lite"/>
    </source>
</evidence>
<keyword evidence="4 8" id="KW-0378">Hydrolase</keyword>
<dbReference type="InterPro" id="IPR036590">
    <property type="entry name" value="SRAP-like"/>
</dbReference>
<sequence>MCGRFSLTATPDDVKALFGYIDQPNFPARYNIAPTQPIGIVRREHGQRRFALVRWGLVPGWVKDPASFTLLINARAESAAQKPSFKVSMRHHRCIVPASGFYEWCRTPDGKQPFWISPVEGGVIAMAGLWSTWSDADGGEIDTGALLTVDANDMMAPIHHRMPAILHWQDFETWLNVTDVPVKEAVNLLRPIENDYLQAVPVSSKVNKVTNDDKSLQEACEEQPASPQSKKQTAKPKGGRDQLDLF</sequence>
<dbReference type="GO" id="GO:0016829">
    <property type="term" value="F:lyase activity"/>
    <property type="evidence" value="ECO:0007669"/>
    <property type="project" value="UniProtKB-KW"/>
</dbReference>
<dbReference type="Pfam" id="PF02586">
    <property type="entry name" value="SRAP"/>
    <property type="match status" value="1"/>
</dbReference>
<keyword evidence="3" id="KW-0227">DNA damage</keyword>
<dbReference type="GO" id="GO:0008233">
    <property type="term" value="F:peptidase activity"/>
    <property type="evidence" value="ECO:0007669"/>
    <property type="project" value="UniProtKB-KW"/>
</dbReference>
<dbReference type="RefSeq" id="WP_145343244.1">
    <property type="nucleotide sequence ID" value="NZ_SMLY01000050.1"/>
</dbReference>